<gene>
    <name evidence="2" type="ORF">AUEXF2481DRAFT_564066</name>
</gene>
<keyword evidence="3" id="KW-1185">Reference proteome</keyword>
<feature type="compositionally biased region" description="Basic and acidic residues" evidence="1">
    <location>
        <begin position="174"/>
        <end position="193"/>
    </location>
</feature>
<feature type="compositionally biased region" description="Low complexity" evidence="1">
    <location>
        <begin position="501"/>
        <end position="521"/>
    </location>
</feature>
<reference evidence="2 3" key="1">
    <citation type="journal article" date="2014" name="BMC Genomics">
        <title>Genome sequencing of four Aureobasidium pullulans varieties: biotechnological potential, stress tolerance, and description of new species.</title>
        <authorList>
            <person name="Gostin Ar C."/>
            <person name="Ohm R.A."/>
            <person name="Kogej T."/>
            <person name="Sonjak S."/>
            <person name="Turk M."/>
            <person name="Zajc J."/>
            <person name="Zalar P."/>
            <person name="Grube M."/>
            <person name="Sun H."/>
            <person name="Han J."/>
            <person name="Sharma A."/>
            <person name="Chiniquy J."/>
            <person name="Ngan C.Y."/>
            <person name="Lipzen A."/>
            <person name="Barry K."/>
            <person name="Grigoriev I.V."/>
            <person name="Gunde-Cimerman N."/>
        </authorList>
    </citation>
    <scope>NUCLEOTIDE SEQUENCE [LARGE SCALE GENOMIC DNA]</scope>
    <source>
        <strain evidence="2 3">EXF-2481</strain>
    </source>
</reference>
<feature type="compositionally biased region" description="Polar residues" evidence="1">
    <location>
        <begin position="263"/>
        <end position="277"/>
    </location>
</feature>
<dbReference type="GeneID" id="25369092"/>
<feature type="compositionally biased region" description="Polar residues" evidence="1">
    <location>
        <begin position="308"/>
        <end position="319"/>
    </location>
</feature>
<dbReference type="EMBL" id="KL584753">
    <property type="protein sequence ID" value="KEQ98064.1"/>
    <property type="molecule type" value="Genomic_DNA"/>
</dbReference>
<dbReference type="AlphaFoldDB" id="A0A074YPJ7"/>
<feature type="region of interest" description="Disordered" evidence="1">
    <location>
        <begin position="103"/>
        <end position="135"/>
    </location>
</feature>
<dbReference type="Proteomes" id="UP000030641">
    <property type="component" value="Unassembled WGS sequence"/>
</dbReference>
<dbReference type="InParanoid" id="A0A074YPJ7"/>
<accession>A0A074YPJ7</accession>
<feature type="compositionally biased region" description="Basic and acidic residues" evidence="1">
    <location>
        <begin position="251"/>
        <end position="262"/>
    </location>
</feature>
<feature type="compositionally biased region" description="Polar residues" evidence="1">
    <location>
        <begin position="328"/>
        <end position="356"/>
    </location>
</feature>
<sequence>MDDPAFMLLQLQENLRFMRSQFGAHVLSCITYDDGEPYWTYVLVTYDNYGNIQEYHEPFEGRAEWTNQPLEALKQIHHRVAGFVTNRLTHDCFPPLRTLSRQRYDEEVETPASGPDFYADVSNQDPQSPETSQFLQGFGETPYYQTQRLRPAHFPQPSPLLGSEIWPSTNHATSRSEHIKKQRKEDEQVDKSRKLGPAHFPQPSPALGSETWSFTHEAQQRKSARPAHDVTDYVFGMDGLSLRKQPLTASQRDRDLGRRIEPQDQSQTTKSVINTAASGHKMPSIGDNQQKQLRSRNHAIPSKHRESVQTSQHQLSSHSKYQDAPPWTQISQGRSTLPKSNNNQSTHIQTLPQPLSSHPPLENLPVQIMVDKETYDISQTDPAEFRRRLSLAQLALKEKPNRDLDPLTRAELEAQDFFREDEHNSKRSVADTLASLEEALRFQTESNRSRSHTAPDLSTLPLDLRSPASDQTITPVDMFGRRHRPFTNAYSKGDIPPSAPSSPSTSRPTYYPAYPPTLATSRSEATIRRNLSNSNDTMRRNISNSNDDMRRNTSGSNETIHSIAPFNDEEASLGAAHVSEDQGEHERDSLTLNDRARNAVRAVGRKVSDTMASRRLGSRL</sequence>
<evidence type="ECO:0000313" key="2">
    <source>
        <dbReference type="EMBL" id="KEQ98064.1"/>
    </source>
</evidence>
<dbReference type="HOGENOM" id="CLU_437408_0_0_1"/>
<feature type="region of interest" description="Disordered" evidence="1">
    <location>
        <begin position="443"/>
        <end position="620"/>
    </location>
</feature>
<feature type="compositionally biased region" description="Polar residues" evidence="1">
    <location>
        <begin position="529"/>
        <end position="560"/>
    </location>
</feature>
<feature type="compositionally biased region" description="Basic and acidic residues" evidence="1">
    <location>
        <begin position="578"/>
        <end position="597"/>
    </location>
</feature>
<protein>
    <submittedName>
        <fullName evidence="2">Uncharacterized protein</fullName>
    </submittedName>
</protein>
<evidence type="ECO:0000256" key="1">
    <source>
        <dbReference type="SAM" id="MobiDB-lite"/>
    </source>
</evidence>
<feature type="region of interest" description="Disordered" evidence="1">
    <location>
        <begin position="151"/>
        <end position="209"/>
    </location>
</feature>
<dbReference type="RefSeq" id="XP_013346577.1">
    <property type="nucleotide sequence ID" value="XM_013491123.1"/>
</dbReference>
<name>A0A074YPJ7_AURSE</name>
<proteinExistence type="predicted"/>
<feature type="compositionally biased region" description="Polar residues" evidence="1">
    <location>
        <begin position="121"/>
        <end position="135"/>
    </location>
</feature>
<organism evidence="2 3">
    <name type="scientific">Aureobasidium subglaciale (strain EXF-2481)</name>
    <name type="common">Aureobasidium pullulans var. subglaciale</name>
    <dbReference type="NCBI Taxonomy" id="1043005"/>
    <lineage>
        <taxon>Eukaryota</taxon>
        <taxon>Fungi</taxon>
        <taxon>Dikarya</taxon>
        <taxon>Ascomycota</taxon>
        <taxon>Pezizomycotina</taxon>
        <taxon>Dothideomycetes</taxon>
        <taxon>Dothideomycetidae</taxon>
        <taxon>Dothideales</taxon>
        <taxon>Saccotheciaceae</taxon>
        <taxon>Aureobasidium</taxon>
    </lineage>
</organism>
<evidence type="ECO:0000313" key="3">
    <source>
        <dbReference type="Proteomes" id="UP000030641"/>
    </source>
</evidence>
<feature type="region of interest" description="Disordered" evidence="1">
    <location>
        <begin position="244"/>
        <end position="362"/>
    </location>
</feature>
<dbReference type="OrthoDB" id="3919091at2759"/>